<dbReference type="OrthoDB" id="5229316at2759"/>
<dbReference type="AlphaFoldDB" id="A0A9W8YL75"/>
<accession>A0A9W8YL75</accession>
<feature type="region of interest" description="Disordered" evidence="1">
    <location>
        <begin position="248"/>
        <end position="398"/>
    </location>
</feature>
<feature type="region of interest" description="Disordered" evidence="1">
    <location>
        <begin position="130"/>
        <end position="167"/>
    </location>
</feature>
<dbReference type="EMBL" id="JAPEVB010000005">
    <property type="protein sequence ID" value="KAJ4387579.1"/>
    <property type="molecule type" value="Genomic_DNA"/>
</dbReference>
<feature type="compositionally biased region" description="Polar residues" evidence="1">
    <location>
        <begin position="313"/>
        <end position="324"/>
    </location>
</feature>
<dbReference type="InterPro" id="IPR028005">
    <property type="entry name" value="AcTrfase_ESCO_Znf_dom"/>
</dbReference>
<evidence type="ECO:0000259" key="2">
    <source>
        <dbReference type="Pfam" id="PF13878"/>
    </source>
</evidence>
<reference evidence="3" key="1">
    <citation type="submission" date="2022-10" db="EMBL/GenBank/DDBJ databases">
        <title>Tapping the CABI collections for fungal endophytes: first genome assemblies for Collariella, Neodidymelliopsis, Ascochyta clinopodiicola, Didymella pomorum, Didymosphaeria variabile, Neocosmospora piperis and Neocucurbitaria cava.</title>
        <authorList>
            <person name="Hill R."/>
        </authorList>
    </citation>
    <scope>NUCLEOTIDE SEQUENCE</scope>
    <source>
        <strain evidence="3">IMI 355082</strain>
    </source>
</reference>
<gene>
    <name evidence="3" type="ORF">N0V93_008174</name>
</gene>
<dbReference type="Proteomes" id="UP001140453">
    <property type="component" value="Unassembled WGS sequence"/>
</dbReference>
<dbReference type="Pfam" id="PF13878">
    <property type="entry name" value="zf-C2H2_3"/>
    <property type="match status" value="1"/>
</dbReference>
<feature type="compositionally biased region" description="Low complexity" evidence="1">
    <location>
        <begin position="266"/>
        <end position="275"/>
    </location>
</feature>
<protein>
    <recommendedName>
        <fullName evidence="2">N-acetyltransferase ESCO zinc-finger domain-containing protein</fullName>
    </recommendedName>
</protein>
<evidence type="ECO:0000256" key="1">
    <source>
        <dbReference type="SAM" id="MobiDB-lite"/>
    </source>
</evidence>
<feature type="compositionally biased region" description="Polar residues" evidence="1">
    <location>
        <begin position="9"/>
        <end position="33"/>
    </location>
</feature>
<proteinExistence type="predicted"/>
<sequence>MSKVPVSASPYSKPNTASSAWTRLVQTTKSASKTSRHGDAKSPGARRQSPPVSINSMAELSRSRPVKRRRITGSRTPQSAAKSSRSLSSIAAVPGQDAGPTEALPGELAIVPAGPEQDHVAVTHTEVSLCSDGEKSWPNIGCSSTTPSKHKSTSTGAPLSSPTHADLRTFWGPRIEDRQVSRDNLSQIGDEAEIGEVEEGITARSAGNGKTLALKDDGSEHDIEEELPRQWPEKLVLDNARSGVARWNMTDVIDKAAPKPTRRAPAESTRATSRAATRHSDQSSSPRVGFRTRRRYRLGRETRNADNRPEPNGQATITKNVSNKATDEEEKNSPARATPSGSATGLHEDLAQTSLNRSPEVATPILSHTPTSASEKENAGPTRKAKRRLTLHDTKIQPQKKKCKAALKQSVQTTLALAIGGNPGMRECKVCDTVYNPLHPEDVKVHAKRHAGVMRKEKRSAEI</sequence>
<feature type="compositionally biased region" description="Basic and acidic residues" evidence="1">
    <location>
        <begin position="298"/>
        <end position="309"/>
    </location>
</feature>
<feature type="domain" description="N-acetyltransferase ESCO zinc-finger" evidence="2">
    <location>
        <begin position="417"/>
        <end position="451"/>
    </location>
</feature>
<evidence type="ECO:0000313" key="4">
    <source>
        <dbReference type="Proteomes" id="UP001140453"/>
    </source>
</evidence>
<feature type="compositionally biased region" description="Low complexity" evidence="1">
    <location>
        <begin position="79"/>
        <end position="92"/>
    </location>
</feature>
<name>A0A9W8YL75_9PEZI</name>
<feature type="region of interest" description="Disordered" evidence="1">
    <location>
        <begin position="203"/>
        <end position="227"/>
    </location>
</feature>
<keyword evidence="4" id="KW-1185">Reference proteome</keyword>
<organism evidence="3 4">
    <name type="scientific">Gnomoniopsis smithogilvyi</name>
    <dbReference type="NCBI Taxonomy" id="1191159"/>
    <lineage>
        <taxon>Eukaryota</taxon>
        <taxon>Fungi</taxon>
        <taxon>Dikarya</taxon>
        <taxon>Ascomycota</taxon>
        <taxon>Pezizomycotina</taxon>
        <taxon>Sordariomycetes</taxon>
        <taxon>Sordariomycetidae</taxon>
        <taxon>Diaporthales</taxon>
        <taxon>Gnomoniaceae</taxon>
        <taxon>Gnomoniopsis</taxon>
    </lineage>
</organism>
<feature type="region of interest" description="Disordered" evidence="1">
    <location>
        <begin position="1"/>
        <end position="104"/>
    </location>
</feature>
<feature type="compositionally biased region" description="Basic and acidic residues" evidence="1">
    <location>
        <begin position="213"/>
        <end position="227"/>
    </location>
</feature>
<comment type="caution">
    <text evidence="3">The sequence shown here is derived from an EMBL/GenBank/DDBJ whole genome shotgun (WGS) entry which is preliminary data.</text>
</comment>
<evidence type="ECO:0000313" key="3">
    <source>
        <dbReference type="EMBL" id="KAJ4387579.1"/>
    </source>
</evidence>